<dbReference type="RefSeq" id="WP_171354356.1">
    <property type="nucleotide sequence ID" value="NZ_VTXP01000037.1"/>
</dbReference>
<accession>A0AAP7DFS7</accession>
<feature type="non-terminal residue" evidence="1">
    <location>
        <position position="2221"/>
    </location>
</feature>
<sequence>MQRHIGTMLVYKNIAKLFFTIIVILSLSSCGGGGGGDSSPRARDKGTISGIVFDAPVTQAVVTAYEYQNGKVGRKLGSTTTSPYGEYSIEVDASSMPLYIEAKGGAYMDPLSEEIVETSLNKPIYMASVLNYGEGNDQQVMITPLTHMVAGLAEYKIKHNADAAAAIDESLNTINSMYGFNVNSVSPIDITKGGQSNTATDGHKYGALLTAYSSYAYDFLVTDEHGGDVYTSMNLSDIGYRDIAADGLLNGQELDSSGSFEKSISFGIEPVTADVYTNAMARHLLIVVSDPSLNVSKTPIEDYQLMAEHLNNLGTGSDGGVIPDREPEEIDEHAPTAIRQGTEVLKGTEAIDIILADEVGVSSAVVTLEYNSGDAFSGWESFPCDVGPTYQDAICWVDTTDFEQGPRETSLKVYVDTEALDNGGPEASPQAYLSVVATDVLGKTNSSGSRIDFEWDNIAPIIEVTSPETINSDANEYVLTGFVKEDPDLLAGRSVYIAVGTSPEIGFECRSVVGEDGSRWCEFTTDGYETSGFGDSVDFNIRADDIYGNSGSLVFTLYNDSLPPKIFITYPNQEFNFETASGENKTLLYTDYVYDSVSVETATDYLQIAYEFASDGLNATIDDLDFTDFFPSVLVDESVPYVEVEIRDSSEGGSYSSSADDLTFNVAYYRKRNQYDQYDHYITKTERASEVEAGNNTGIPFKKLVEDANGKVGSMTYYVPYVKELFSTYFSSAVSGDRQMLEITASDPSGNVSKPQRVYFRSTFDMPEVTVVTPFINASVNLEGLTSSGRFNPISSCTTNQVEGATDLATCTIPYKADDYEFFRVYLKNKGNTGAYYYQWSEEERKDVVFPEDAVIGAYYTGSENKTLYITEFSTYQTGLFDSQWDQQSEKSTVAAIETLADVNDAIAEQPNSMLGFDPITTRYATNEMLEGEIPTKPNDEYIYRFLLESLFDMAEGSGSGASSLDYASAFYKDLSADGVANGQDASGQIYVGSKKLTADTYRSELAQAYYDLVTSEYEVDSIIALEQADHFAKAYPRLDGTPIFDERGESIDQEAPSVDVTPTEGTFVQDGVDYTFSGTVLSTATVEDLAGVDTTRTEFEAYWYDNTLKKNEATNVIFELQESDDEYQKIYEFTIDSLSSEYPNVEYFDIVTTAYDNIGNVYGPATVSRYYVDNQPPTGAIQDVDPKHPTHNETVTFQILFDEPVTAVAATFDDIDIDFGESKDFKELWIGTTSEVISLNPDENSKKLVVSAYHDELNNIGEEFSEDVIVTPTINIDDVTEDNEVNGADDNVNNISFSGSTTGFLKDSELLVNVVSDKRPNIDKFEFTEVKVNQEGVWSISNQDMSSWEESDFTIEVTGRNSEESEYVTEDKPSKYVDSIAPEVIQSQISMAGSAVTLLPANSEEVLIDGEIATVTLTFSERVSQPVAVLNAQAITFNQPDDGVSKVWVGTSPELVLPESESTSKLVVTDYKDTADEPNSGAPYEKTVDVKPIILMQDIEDLTTTEARDFVVSGTARGFENNAQLSVVVSSDNPINEDEELNLTAKVTNGIWTTAPEDISSWESGTLTITVDGSNDGGQAAEQAFQEVELEDDIEPKVNGITVNSGDPIVDDQTAFVSLTFSERVENVVANVDGVDVTFTSRDAAKTVWEGTTSEVVTLNANEMLKTVTVTQYQDAQGNMGQVDSIEAPVKPLIEITERGDSIGEDESSRVVISGTARGFKTGDKVTVVGRLESAPNTHYFNETVDVAGSGTWNTPEQNIRDWPSGDINLTVIGQNNNGVEADNAKDTITYEDITPPTVDGEIVFSPEFPVDGQNVTITVNFSELVTGVTATVGGVDVKFEGNDPAQQWVGETEGPVTLSSNEDTITAVVNRGYQDLSGNEADSDKETSAVVKPIILLSDIEDLTTTEARYFVVSGTARGFENNAQLSVVVSSDNPINEDEELNLTAKVANGIWTTAPEDISSWESGTLTITVDGSNDGGQAAEQASQEVALEDDIEPKVNGITVNSGDPIVDDQTAFVSLTFSERVENVVANVDGVDVTFISRDAAKTVWEGTTSEVVALNANEMFKTVTVTQYQDAQGNSGEEDSIEAPVKPLIEITERGDSIDEDESSQVVISGTARGFQAGDTVRVVAQLADDPSNYNFDETRVVAEDGAWATSEQNIRDWPSGDINLTVVGQNNNGVVADIAKDTITYEDATPPTVDGEIVFSPEFPVDGQNVTI</sequence>
<comment type="caution">
    <text evidence="1">The sequence shown here is derived from an EMBL/GenBank/DDBJ whole genome shotgun (WGS) entry which is preliminary data.</text>
</comment>
<dbReference type="EMBL" id="VTXP01000037">
    <property type="protein sequence ID" value="NOJ26349.1"/>
    <property type="molecule type" value="Genomic_DNA"/>
</dbReference>
<evidence type="ECO:0000313" key="2">
    <source>
        <dbReference type="Proteomes" id="UP000576645"/>
    </source>
</evidence>
<evidence type="ECO:0000313" key="1">
    <source>
        <dbReference type="EMBL" id="NOJ26349.1"/>
    </source>
</evidence>
<reference evidence="1 2" key="1">
    <citation type="submission" date="2019-09" db="EMBL/GenBank/DDBJ databases">
        <title>Draft genome sequencing and comparative genomics of hatchery-associated Vibrios.</title>
        <authorList>
            <person name="Kehlet-Delgado H."/>
            <person name="Mueller R.S."/>
        </authorList>
    </citation>
    <scope>NUCLEOTIDE SEQUENCE [LARGE SCALE GENOMIC DNA]</scope>
    <source>
        <strain evidence="1 2">09-121-3</strain>
    </source>
</reference>
<gene>
    <name evidence="1" type="ORF">F0238_27025</name>
</gene>
<dbReference type="Proteomes" id="UP000576645">
    <property type="component" value="Unassembled WGS sequence"/>
</dbReference>
<name>A0AAP7DFS7_9VIBR</name>
<organism evidence="1 2">
    <name type="scientific">Vibrio coralliilyticus</name>
    <dbReference type="NCBI Taxonomy" id="190893"/>
    <lineage>
        <taxon>Bacteria</taxon>
        <taxon>Pseudomonadati</taxon>
        <taxon>Pseudomonadota</taxon>
        <taxon>Gammaproteobacteria</taxon>
        <taxon>Vibrionales</taxon>
        <taxon>Vibrionaceae</taxon>
        <taxon>Vibrio</taxon>
    </lineage>
</organism>
<dbReference type="PROSITE" id="PS51257">
    <property type="entry name" value="PROKAR_LIPOPROTEIN"/>
    <property type="match status" value="1"/>
</dbReference>
<proteinExistence type="predicted"/>
<dbReference type="NCBIfam" id="NF032891">
    <property type="entry name" value="tail_200_repeat"/>
    <property type="match status" value="5"/>
</dbReference>
<protein>
    <submittedName>
        <fullName evidence="1">Tandem large repeat</fullName>
    </submittedName>
</protein>